<accession>A0A2S8AEW9</accession>
<organism evidence="1 2">
    <name type="scientific">Apibacter adventoris</name>
    <dbReference type="NCBI Taxonomy" id="1679466"/>
    <lineage>
        <taxon>Bacteria</taxon>
        <taxon>Pseudomonadati</taxon>
        <taxon>Bacteroidota</taxon>
        <taxon>Flavobacteriia</taxon>
        <taxon>Flavobacteriales</taxon>
        <taxon>Weeksellaceae</taxon>
        <taxon>Apibacter</taxon>
    </lineage>
</organism>
<dbReference type="InterPro" id="IPR022385">
    <property type="entry name" value="Rhs_assc_core"/>
</dbReference>
<dbReference type="RefSeq" id="WP_146106035.1">
    <property type="nucleotide sequence ID" value="NZ_PSZM01000027.1"/>
</dbReference>
<dbReference type="NCBIfam" id="TIGR03696">
    <property type="entry name" value="Rhs_assc_core"/>
    <property type="match status" value="1"/>
</dbReference>
<feature type="non-terminal residue" evidence="1">
    <location>
        <position position="1"/>
    </location>
</feature>
<name>A0A2S8AEW9_9FLAO</name>
<reference evidence="1 2" key="1">
    <citation type="submission" date="2018-02" db="EMBL/GenBank/DDBJ databases">
        <title>Genome sequences of Apibacter spp., gut symbionts of Asian honey bees.</title>
        <authorList>
            <person name="Kwong W.K."/>
            <person name="Steele M.I."/>
            <person name="Moran N.A."/>
        </authorList>
    </citation>
    <scope>NUCLEOTIDE SEQUENCE [LARGE SCALE GENOMIC DNA]</scope>
    <source>
        <strain evidence="2">wkB301</strain>
    </source>
</reference>
<dbReference type="AlphaFoldDB" id="A0A2S8AEW9"/>
<dbReference type="PANTHER" id="PTHR32305:SF15">
    <property type="entry name" value="PROTEIN RHSA-RELATED"/>
    <property type="match status" value="1"/>
</dbReference>
<dbReference type="OrthoDB" id="2972467at2"/>
<dbReference type="Proteomes" id="UP000238042">
    <property type="component" value="Unassembled WGS sequence"/>
</dbReference>
<dbReference type="Gene3D" id="2.180.10.10">
    <property type="entry name" value="RHS repeat-associated core"/>
    <property type="match status" value="1"/>
</dbReference>
<evidence type="ECO:0008006" key="3">
    <source>
        <dbReference type="Google" id="ProtNLM"/>
    </source>
</evidence>
<protein>
    <recommendedName>
        <fullName evidence="3">RHS repeat-associated core domain-containing protein</fullName>
    </recommendedName>
</protein>
<sequence length="123" mass="14555">IVQHVEYVPFGEVFIEERNQSWNTPYLFNGKELDEETGLYYYGARYYNPRESVWLSVDPLFEETMTPYQYTYQNPIRFTDPMGMEPDEGGDGGFWRGIGNLFKSRARINAEDKVRLLNKSLYQ</sequence>
<dbReference type="InterPro" id="IPR050708">
    <property type="entry name" value="T6SS_VgrG/RHS"/>
</dbReference>
<keyword evidence="2" id="KW-1185">Reference proteome</keyword>
<comment type="caution">
    <text evidence="1">The sequence shown here is derived from an EMBL/GenBank/DDBJ whole genome shotgun (WGS) entry which is preliminary data.</text>
</comment>
<gene>
    <name evidence="1" type="ORF">C4S77_04195</name>
</gene>
<evidence type="ECO:0000313" key="2">
    <source>
        <dbReference type="Proteomes" id="UP000238042"/>
    </source>
</evidence>
<evidence type="ECO:0000313" key="1">
    <source>
        <dbReference type="EMBL" id="PQL93961.1"/>
    </source>
</evidence>
<dbReference type="EMBL" id="PSZM01000027">
    <property type="protein sequence ID" value="PQL93961.1"/>
    <property type="molecule type" value="Genomic_DNA"/>
</dbReference>
<dbReference type="PANTHER" id="PTHR32305">
    <property type="match status" value="1"/>
</dbReference>
<proteinExistence type="predicted"/>